<protein>
    <submittedName>
        <fullName evidence="10">Peptidase M36</fullName>
    </submittedName>
</protein>
<dbReference type="InterPro" id="IPR050728">
    <property type="entry name" value="Zinc_Metalloprotease_M4"/>
</dbReference>
<evidence type="ECO:0000256" key="2">
    <source>
        <dbReference type="ARBA" id="ARBA00022723"/>
    </source>
</evidence>
<dbReference type="GO" id="GO:0006508">
    <property type="term" value="P:proteolysis"/>
    <property type="evidence" value="ECO:0007669"/>
    <property type="project" value="UniProtKB-KW"/>
</dbReference>
<evidence type="ECO:0000256" key="5">
    <source>
        <dbReference type="ARBA" id="ARBA00022833"/>
    </source>
</evidence>
<dbReference type="Proteomes" id="UP000321917">
    <property type="component" value="Unassembled WGS sequence"/>
</dbReference>
<dbReference type="Gene3D" id="1.10.390.10">
    <property type="entry name" value="Neutral Protease Domain 2"/>
    <property type="match status" value="1"/>
</dbReference>
<accession>A0A5C6QFY3</accession>
<dbReference type="PANTHER" id="PTHR33794">
    <property type="entry name" value="BACILLOLYSIN"/>
    <property type="match status" value="1"/>
</dbReference>
<dbReference type="GO" id="GO:0004222">
    <property type="term" value="F:metalloendopeptidase activity"/>
    <property type="evidence" value="ECO:0007669"/>
    <property type="project" value="InterPro"/>
</dbReference>
<keyword evidence="11" id="KW-1185">Reference proteome</keyword>
<dbReference type="EMBL" id="VOLQ01000013">
    <property type="protein sequence ID" value="TWX67512.1"/>
    <property type="molecule type" value="Genomic_DNA"/>
</dbReference>
<evidence type="ECO:0000313" key="10">
    <source>
        <dbReference type="EMBL" id="TWX67512.1"/>
    </source>
</evidence>
<dbReference type="Proteomes" id="UP000321525">
    <property type="component" value="Unassembled WGS sequence"/>
</dbReference>
<keyword evidence="1" id="KW-0645">Protease</keyword>
<keyword evidence="5" id="KW-0862">Zinc</keyword>
<keyword evidence="4" id="KW-0378">Hydrolase</keyword>
<evidence type="ECO:0000256" key="1">
    <source>
        <dbReference type="ARBA" id="ARBA00022670"/>
    </source>
</evidence>
<evidence type="ECO:0000256" key="3">
    <source>
        <dbReference type="ARBA" id="ARBA00022729"/>
    </source>
</evidence>
<dbReference type="InterPro" id="IPR027268">
    <property type="entry name" value="Peptidase_M4/M1_CTD_sf"/>
</dbReference>
<gene>
    <name evidence="9" type="ORF">ESZ26_12585</name>
    <name evidence="10" type="ORF">ESZ27_08455</name>
</gene>
<dbReference type="SUPFAM" id="SSF55486">
    <property type="entry name" value="Metalloproteases ('zincins'), catalytic domain"/>
    <property type="match status" value="1"/>
</dbReference>
<dbReference type="Pfam" id="PF07504">
    <property type="entry name" value="FTP"/>
    <property type="match status" value="1"/>
</dbReference>
<name>A0A5C6QFY3_9GAMM</name>
<evidence type="ECO:0000313" key="9">
    <source>
        <dbReference type="EMBL" id="TWX57810.1"/>
    </source>
</evidence>
<dbReference type="GO" id="GO:0008270">
    <property type="term" value="F:zinc ion binding"/>
    <property type="evidence" value="ECO:0007669"/>
    <property type="project" value="InterPro"/>
</dbReference>
<proteinExistence type="predicted"/>
<dbReference type="InterPro" id="IPR013783">
    <property type="entry name" value="Ig-like_fold"/>
</dbReference>
<dbReference type="RefSeq" id="WP_146799845.1">
    <property type="nucleotide sequence ID" value="NZ_VOLP01000016.1"/>
</dbReference>
<keyword evidence="2" id="KW-0479">Metal-binding</keyword>
<dbReference type="AlphaFoldDB" id="A0A5C6QFY3"/>
<evidence type="ECO:0000256" key="7">
    <source>
        <dbReference type="SAM" id="SignalP"/>
    </source>
</evidence>
<comment type="caution">
    <text evidence="10">The sequence shown here is derived from an EMBL/GenBank/DDBJ whole genome shotgun (WGS) entry which is preliminary data.</text>
</comment>
<keyword evidence="3 7" id="KW-0732">Signal</keyword>
<dbReference type="InterPro" id="IPR001842">
    <property type="entry name" value="Peptidase_M36"/>
</dbReference>
<dbReference type="OrthoDB" id="291295at2"/>
<dbReference type="CDD" id="cd00063">
    <property type="entry name" value="FN3"/>
    <property type="match status" value="1"/>
</dbReference>
<dbReference type="EMBL" id="VOLR01000017">
    <property type="protein sequence ID" value="TWX57810.1"/>
    <property type="molecule type" value="Genomic_DNA"/>
</dbReference>
<reference evidence="10 12" key="1">
    <citation type="submission" date="2019-07" db="EMBL/GenBank/DDBJ databases">
        <title>Genomes of sea-ice associated Colwellia species.</title>
        <authorList>
            <person name="Bowman J.P."/>
        </authorList>
    </citation>
    <scope>NUCLEOTIDE SEQUENCE [LARGE SCALE GENOMIC DNA]</scope>
    <source>
        <strain evidence="9 11">ACAM 607</strain>
        <strain evidence="10 12">IC036</strain>
    </source>
</reference>
<feature type="signal peptide" evidence="7">
    <location>
        <begin position="1"/>
        <end position="27"/>
    </location>
</feature>
<feature type="domain" description="FTP" evidence="8">
    <location>
        <begin position="142"/>
        <end position="181"/>
    </location>
</feature>
<dbReference type="InterPro" id="IPR003961">
    <property type="entry name" value="FN3_dom"/>
</dbReference>
<dbReference type="GO" id="GO:0005615">
    <property type="term" value="C:extracellular space"/>
    <property type="evidence" value="ECO:0007669"/>
    <property type="project" value="InterPro"/>
</dbReference>
<dbReference type="InterPro" id="IPR036116">
    <property type="entry name" value="FN3_sf"/>
</dbReference>
<dbReference type="Pfam" id="PF02128">
    <property type="entry name" value="Peptidase_M36"/>
    <property type="match status" value="1"/>
</dbReference>
<evidence type="ECO:0000259" key="8">
    <source>
        <dbReference type="Pfam" id="PF07504"/>
    </source>
</evidence>
<evidence type="ECO:0000313" key="11">
    <source>
        <dbReference type="Proteomes" id="UP000321525"/>
    </source>
</evidence>
<keyword evidence="6" id="KW-0482">Metalloprotease</keyword>
<dbReference type="Gene3D" id="2.60.40.10">
    <property type="entry name" value="Immunoglobulins"/>
    <property type="match status" value="1"/>
</dbReference>
<dbReference type="SUPFAM" id="SSF49265">
    <property type="entry name" value="Fibronectin type III"/>
    <property type="match status" value="1"/>
</dbReference>
<dbReference type="PANTHER" id="PTHR33794:SF1">
    <property type="entry name" value="BACILLOLYSIN"/>
    <property type="match status" value="1"/>
</dbReference>
<evidence type="ECO:0000256" key="6">
    <source>
        <dbReference type="ARBA" id="ARBA00023049"/>
    </source>
</evidence>
<organism evidence="10 12">
    <name type="scientific">Colwellia hornerae</name>
    <dbReference type="NCBI Taxonomy" id="89402"/>
    <lineage>
        <taxon>Bacteria</taxon>
        <taxon>Pseudomonadati</taxon>
        <taxon>Pseudomonadota</taxon>
        <taxon>Gammaproteobacteria</taxon>
        <taxon>Alteromonadales</taxon>
        <taxon>Colwelliaceae</taxon>
        <taxon>Colwellia</taxon>
    </lineage>
</organism>
<evidence type="ECO:0000256" key="4">
    <source>
        <dbReference type="ARBA" id="ARBA00022801"/>
    </source>
</evidence>
<sequence length="1174" mass="125694">MKNTLISSAIAFALTVPLSVISSQVHASTSDIVTGSNAANKILNFDVAGVPNVNQIQDTGLNTLISLSAEQAQAISHFQAANPNAQVNINQATGTVDAITGMTVKTAGNSVENMARNFITDNQQIFEGLSNEQLKYNPNRSKAALGGQVVRFDQVVDGILVDGNGLGVVIDGNNNVRAIMGPYQKALTVAGQPGLSADDAVLMATRNLVQFQKNIPAEAMSVLTPAYELIAAELGVFKTPIPELRIVQTADSHSLVWQFYYYSTNPFGVFKYMIDAQTGEIVYREDQVRTAEEPQPTDQFADYFPTFPPITKELQDNCEIVDADGGLTGTPEGLLRIKLRKFDETNRVTGVGSVLTGTNALILNALPTKLPFAQAALGTYYFDQDAAPLYGRVNEKDHTAEPAEQFDGISQFIYITNLLEYLDYLHKEGDDVHARGFGSGSFPDQYPNESTPLVGVVHIPNVFMALEAQDIDPSDPEFLNKLVNLDNAFAIPLSQEVAGQEVVVNPTFYGHGYYFNNLAIDFSVPMHEGTHATITPIAGFEGSPEGGALNEGQADLWAYTIGETPDLGSYPVAGCGLRDLLRDNGTDPDSFEYIRSGQSQLRYSQLGTRGNDFEVHRDGEIYAGAMWDLREIMLEMYPANDFARPDPTTGEATQLTSLGKETWERIFLGSMYVLGVSAPDTFVKARDAALTADAMLYPANSVEAKSLGRHHALIERVFAARELGLNASAPLGGVQMISTAVSDFTAGQEAPATPQNIVASITNADTIDVTWNNVDNAIGYQVLKRKGGSPARLFAGVEGREYVDGDIENNSYTHVEFVTNTSYSDKGQGFGRGAGQGIDAYDYQYVVRAIEVNASGQVGFSDLSGTAKTNLKQKNVTKKVTARISNVSSMANQFSFNNILTNNASHDLFGPINFNIVSISSPYVTVANANSGTGQNGDTAKFTYNELLAPGMDSSVINFVFNNPMAEMFTFKAKVFAQIEKPSVAANGSQAPIDSSAGADRVVVYHNISEHKGLVAIGTTDVEVADGVDYVDVVFEAETSAQSIVATLTADTEVGGAIPDLDFSMLNSDGEVMVTSGNLGPSEQVGSTVVGGESYTLRVKGYANGPTQFTIVLDQMVLDGSDANTEASPAESAIGSVELVEFVVNPANGTIMVVEPDDAKSVTAAPMMGTTTTL</sequence>
<feature type="chain" id="PRO_5022800083" evidence="7">
    <location>
        <begin position="28"/>
        <end position="1174"/>
    </location>
</feature>
<evidence type="ECO:0000313" key="12">
    <source>
        <dbReference type="Proteomes" id="UP000321917"/>
    </source>
</evidence>
<dbReference type="InterPro" id="IPR011096">
    <property type="entry name" value="FTP_domain"/>
</dbReference>